<dbReference type="EMBL" id="JAGHQL010000124">
    <property type="protein sequence ID" value="KAH0538065.1"/>
    <property type="molecule type" value="Genomic_DNA"/>
</dbReference>
<keyword evidence="5" id="KW-1185">Reference proteome</keyword>
<comment type="caution">
    <text evidence="4">The sequence shown here is derived from an EMBL/GenBank/DDBJ whole genome shotgun (WGS) entry which is preliminary data.</text>
</comment>
<evidence type="ECO:0000313" key="5">
    <source>
        <dbReference type="Proteomes" id="UP000698800"/>
    </source>
</evidence>
<feature type="domain" description="YVC1 N-terminal linker helical" evidence="2">
    <location>
        <begin position="48"/>
        <end position="227"/>
    </location>
</feature>
<protein>
    <recommendedName>
        <fullName evidence="6">Ion transport domain-containing protein</fullName>
    </recommendedName>
</protein>
<feature type="transmembrane region" description="Helical" evidence="1">
    <location>
        <begin position="294"/>
        <end position="319"/>
    </location>
</feature>
<evidence type="ECO:0000256" key="1">
    <source>
        <dbReference type="SAM" id="Phobius"/>
    </source>
</evidence>
<evidence type="ECO:0000259" key="2">
    <source>
        <dbReference type="Pfam" id="PF23190"/>
    </source>
</evidence>
<dbReference type="OrthoDB" id="301415at2759"/>
<dbReference type="Proteomes" id="UP000698800">
    <property type="component" value="Unassembled WGS sequence"/>
</dbReference>
<reference evidence="4" key="1">
    <citation type="submission" date="2021-03" db="EMBL/GenBank/DDBJ databases">
        <title>Comparative genomics and phylogenomic investigation of the class Geoglossomycetes provide insights into ecological specialization and systematics.</title>
        <authorList>
            <person name="Melie T."/>
            <person name="Pirro S."/>
            <person name="Miller A.N."/>
            <person name="Quandt A."/>
        </authorList>
    </citation>
    <scope>NUCLEOTIDE SEQUENCE</scope>
    <source>
        <strain evidence="4">GBOQ0MN5Z8</strain>
    </source>
</reference>
<evidence type="ECO:0008006" key="6">
    <source>
        <dbReference type="Google" id="ProtNLM"/>
    </source>
</evidence>
<proteinExistence type="predicted"/>
<dbReference type="PANTHER" id="PTHR35859:SF5">
    <property type="entry name" value="ION TRANSPORT DOMAIN-CONTAINING PROTEIN"/>
    <property type="match status" value="1"/>
</dbReference>
<dbReference type="Pfam" id="PF23317">
    <property type="entry name" value="YVC1_C"/>
    <property type="match status" value="1"/>
</dbReference>
<accession>A0A9P8KW55</accession>
<keyword evidence="1" id="KW-1133">Transmembrane helix</keyword>
<dbReference type="InterPro" id="IPR056337">
    <property type="entry name" value="LHD_YVC1"/>
</dbReference>
<keyword evidence="1" id="KW-0472">Membrane</keyword>
<dbReference type="AlphaFoldDB" id="A0A9P8KW55"/>
<feature type="transmembrane region" description="Helical" evidence="1">
    <location>
        <begin position="380"/>
        <end position="398"/>
    </location>
</feature>
<name>A0A9P8KW55_9PEZI</name>
<feature type="domain" description="Calcium channel YVC1-like C-terminal transmembrane" evidence="3">
    <location>
        <begin position="264"/>
        <end position="421"/>
    </location>
</feature>
<organism evidence="4 5">
    <name type="scientific">Glutinoglossum americanum</name>
    <dbReference type="NCBI Taxonomy" id="1670608"/>
    <lineage>
        <taxon>Eukaryota</taxon>
        <taxon>Fungi</taxon>
        <taxon>Dikarya</taxon>
        <taxon>Ascomycota</taxon>
        <taxon>Pezizomycotina</taxon>
        <taxon>Geoglossomycetes</taxon>
        <taxon>Geoglossales</taxon>
        <taxon>Geoglossaceae</taxon>
        <taxon>Glutinoglossum</taxon>
    </lineage>
</organism>
<feature type="transmembrane region" description="Helical" evidence="1">
    <location>
        <begin position="240"/>
        <end position="260"/>
    </location>
</feature>
<sequence length="453" mass="52180">MVHWLRFLSWDHFRSSGNRVRNRLNDEIENLLPRRATPIPPAIPAIEVTKVAQRLKYLIEETIPVELEESRITRPHSAVVTKKVIQLAKEAGGEEHKACVVFCLLVCKKWFQRHALLELWDAGLHDVQATACEVIAKALIESEDDLDYLFQEVLLKRYSIICGQEETHPSNAVERAVDLHALRIISSSGYQKCVSYLWRGWLIQSEADPTVFIPYENKVDTNYWTHFNPNRMRAPVYQNWVQMSMSILFLALYTVAINSINPKGDLDVIEGLLYIFTLGFICDELSKIWKAGRYYIGFWNIFNVTLYSLLTVSFVMRMVALGHPPSGDPDLKRYKFNQLSYNFLAFSAPMFWIRLLLFLDTFRFFGAMLVVLKVMMKESLIFFALLVVVAVGFLQAFVGMDNIDETKTATKFILQAMANAVMQSPDFSGFENFAPPFGITLYYFFTFVIMVCK</sequence>
<dbReference type="InterPro" id="IPR056336">
    <property type="entry name" value="YVC1_C"/>
</dbReference>
<dbReference type="InterPro" id="IPR052971">
    <property type="entry name" value="TRP_calcium_channel"/>
</dbReference>
<evidence type="ECO:0000259" key="3">
    <source>
        <dbReference type="Pfam" id="PF23317"/>
    </source>
</evidence>
<keyword evidence="1" id="KW-0812">Transmembrane</keyword>
<gene>
    <name evidence="4" type="ORF">FGG08_005327</name>
</gene>
<evidence type="ECO:0000313" key="4">
    <source>
        <dbReference type="EMBL" id="KAH0538065.1"/>
    </source>
</evidence>
<feature type="transmembrane region" description="Helical" evidence="1">
    <location>
        <begin position="433"/>
        <end position="452"/>
    </location>
</feature>
<dbReference type="Pfam" id="PF23190">
    <property type="entry name" value="LHD_TRPY1"/>
    <property type="match status" value="1"/>
</dbReference>
<dbReference type="PANTHER" id="PTHR35859">
    <property type="entry name" value="NONSELECTIVE CATION CHANNEL PROTEIN"/>
    <property type="match status" value="1"/>
</dbReference>